<keyword evidence="1" id="KW-0732">Signal</keyword>
<dbReference type="Proteomes" id="UP001497623">
    <property type="component" value="Unassembled WGS sequence"/>
</dbReference>
<feature type="signal peptide" evidence="1">
    <location>
        <begin position="1"/>
        <end position="23"/>
    </location>
</feature>
<gene>
    <name evidence="2" type="ORF">MNOR_LOCUS22753</name>
</gene>
<keyword evidence="3" id="KW-1185">Reference proteome</keyword>
<reference evidence="2 3" key="1">
    <citation type="submission" date="2024-05" db="EMBL/GenBank/DDBJ databases">
        <authorList>
            <person name="Wallberg A."/>
        </authorList>
    </citation>
    <scope>NUCLEOTIDE SEQUENCE [LARGE SCALE GENOMIC DNA]</scope>
</reference>
<feature type="chain" id="PRO_5043808274" evidence="1">
    <location>
        <begin position="24"/>
        <end position="170"/>
    </location>
</feature>
<organism evidence="2 3">
    <name type="scientific">Meganyctiphanes norvegica</name>
    <name type="common">Northern krill</name>
    <name type="synonym">Thysanopoda norvegica</name>
    <dbReference type="NCBI Taxonomy" id="48144"/>
    <lineage>
        <taxon>Eukaryota</taxon>
        <taxon>Metazoa</taxon>
        <taxon>Ecdysozoa</taxon>
        <taxon>Arthropoda</taxon>
        <taxon>Crustacea</taxon>
        <taxon>Multicrustacea</taxon>
        <taxon>Malacostraca</taxon>
        <taxon>Eumalacostraca</taxon>
        <taxon>Eucarida</taxon>
        <taxon>Euphausiacea</taxon>
        <taxon>Euphausiidae</taxon>
        <taxon>Meganyctiphanes</taxon>
    </lineage>
</organism>
<dbReference type="EMBL" id="CAXKWB010019439">
    <property type="protein sequence ID" value="CAL4121891.1"/>
    <property type="molecule type" value="Genomic_DNA"/>
</dbReference>
<evidence type="ECO:0000256" key="1">
    <source>
        <dbReference type="SAM" id="SignalP"/>
    </source>
</evidence>
<accession>A0AAV2RER0</accession>
<sequence length="170" mass="18919">MIRIMRHLLFFLVIFSLKKQAEADLNSYEQDLYDPEPDYLLDPDLTEPGSYTAPLPDYDLENIIKNLLEDALVTKIGTDMQRNGAINKMRTDTQINGIPLPSARSSAAVHAAIREAAKIVDQVNFEELADIASSVTDNKFLKAALKIAAKVVGEINWEGIANRLISKFGK</sequence>
<protein>
    <submittedName>
        <fullName evidence="2">Uncharacterized protein</fullName>
    </submittedName>
</protein>
<dbReference type="AlphaFoldDB" id="A0AAV2RER0"/>
<name>A0AAV2RER0_MEGNR</name>
<proteinExistence type="predicted"/>
<evidence type="ECO:0000313" key="3">
    <source>
        <dbReference type="Proteomes" id="UP001497623"/>
    </source>
</evidence>
<comment type="caution">
    <text evidence="2">The sequence shown here is derived from an EMBL/GenBank/DDBJ whole genome shotgun (WGS) entry which is preliminary data.</text>
</comment>
<evidence type="ECO:0000313" key="2">
    <source>
        <dbReference type="EMBL" id="CAL4121891.1"/>
    </source>
</evidence>